<dbReference type="Proteomes" id="UP000298663">
    <property type="component" value="Unassembled WGS sequence"/>
</dbReference>
<evidence type="ECO:0000313" key="2">
    <source>
        <dbReference type="EMBL" id="TKR82629.1"/>
    </source>
</evidence>
<proteinExistence type="predicted"/>
<reference evidence="2 3" key="2">
    <citation type="journal article" date="2019" name="G3 (Bethesda)">
        <title>Hybrid Assembly of the Genome of the Entomopathogenic Nematode Steinernema carpocapsae Identifies the X-Chromosome.</title>
        <authorList>
            <person name="Serra L."/>
            <person name="Macchietto M."/>
            <person name="Macias-Munoz A."/>
            <person name="McGill C.J."/>
            <person name="Rodriguez I.M."/>
            <person name="Rodriguez B."/>
            <person name="Murad R."/>
            <person name="Mortazavi A."/>
        </authorList>
    </citation>
    <scope>NUCLEOTIDE SEQUENCE [LARGE SCALE GENOMIC DNA]</scope>
    <source>
        <strain evidence="2 3">ALL</strain>
    </source>
</reference>
<evidence type="ECO:0008006" key="4">
    <source>
        <dbReference type="Google" id="ProtNLM"/>
    </source>
</evidence>
<dbReference type="AlphaFoldDB" id="A0A4U5NHN1"/>
<evidence type="ECO:0000313" key="3">
    <source>
        <dbReference type="Proteomes" id="UP000298663"/>
    </source>
</evidence>
<comment type="caution">
    <text evidence="2">The sequence shown here is derived from an EMBL/GenBank/DDBJ whole genome shotgun (WGS) entry which is preliminary data.</text>
</comment>
<accession>A0A4U5NHN1</accession>
<name>A0A4U5NHN1_STECR</name>
<dbReference type="OrthoDB" id="10364541at2759"/>
<keyword evidence="3" id="KW-1185">Reference proteome</keyword>
<sequence length="68" mass="7073">MDPKIVILLLLCVASVAPICFKFGCHDVGGQKVCYDSRCSNGQSLGCNAGGQGQNCRFCGCGGFPKCP</sequence>
<evidence type="ECO:0000256" key="1">
    <source>
        <dbReference type="SAM" id="SignalP"/>
    </source>
</evidence>
<organism evidence="2 3">
    <name type="scientific">Steinernema carpocapsae</name>
    <name type="common">Entomopathogenic nematode</name>
    <dbReference type="NCBI Taxonomy" id="34508"/>
    <lineage>
        <taxon>Eukaryota</taxon>
        <taxon>Metazoa</taxon>
        <taxon>Ecdysozoa</taxon>
        <taxon>Nematoda</taxon>
        <taxon>Chromadorea</taxon>
        <taxon>Rhabditida</taxon>
        <taxon>Tylenchina</taxon>
        <taxon>Panagrolaimomorpha</taxon>
        <taxon>Strongyloidoidea</taxon>
        <taxon>Steinernematidae</taxon>
        <taxon>Steinernema</taxon>
    </lineage>
</organism>
<protein>
    <recommendedName>
        <fullName evidence="4">EGF-like domain-containing protein</fullName>
    </recommendedName>
</protein>
<reference evidence="2 3" key="1">
    <citation type="journal article" date="2015" name="Genome Biol.">
        <title>Comparative genomics of Steinernema reveals deeply conserved gene regulatory networks.</title>
        <authorList>
            <person name="Dillman A.R."/>
            <person name="Macchietto M."/>
            <person name="Porter C.F."/>
            <person name="Rogers A."/>
            <person name="Williams B."/>
            <person name="Antoshechkin I."/>
            <person name="Lee M.M."/>
            <person name="Goodwin Z."/>
            <person name="Lu X."/>
            <person name="Lewis E.E."/>
            <person name="Goodrich-Blair H."/>
            <person name="Stock S.P."/>
            <person name="Adams B.J."/>
            <person name="Sternberg P.W."/>
            <person name="Mortazavi A."/>
        </authorList>
    </citation>
    <scope>NUCLEOTIDE SEQUENCE [LARGE SCALE GENOMIC DNA]</scope>
    <source>
        <strain evidence="2 3">ALL</strain>
    </source>
</reference>
<gene>
    <name evidence="2" type="ORF">L596_016320</name>
</gene>
<feature type="signal peptide" evidence="1">
    <location>
        <begin position="1"/>
        <end position="18"/>
    </location>
</feature>
<dbReference type="EMBL" id="AZBU02000004">
    <property type="protein sequence ID" value="TKR82629.1"/>
    <property type="molecule type" value="Genomic_DNA"/>
</dbReference>
<keyword evidence="1" id="KW-0732">Signal</keyword>
<feature type="chain" id="PRO_5021015539" description="EGF-like domain-containing protein" evidence="1">
    <location>
        <begin position="19"/>
        <end position="68"/>
    </location>
</feature>